<accession>A0A376B2U9</accession>
<organism evidence="4 5">
    <name type="scientific">Saccharomycodes ludwigii</name>
    <dbReference type="NCBI Taxonomy" id="36035"/>
    <lineage>
        <taxon>Eukaryota</taxon>
        <taxon>Fungi</taxon>
        <taxon>Dikarya</taxon>
        <taxon>Ascomycota</taxon>
        <taxon>Saccharomycotina</taxon>
        <taxon>Saccharomycetes</taxon>
        <taxon>Saccharomycodales</taxon>
        <taxon>Saccharomycodaceae</taxon>
        <taxon>Saccharomycodes</taxon>
    </lineage>
</organism>
<dbReference type="AlphaFoldDB" id="A0A376B2U9"/>
<keyword evidence="1" id="KW-0819">tRNA processing</keyword>
<evidence type="ECO:0000313" key="5">
    <source>
        <dbReference type="Proteomes" id="UP000262825"/>
    </source>
</evidence>
<evidence type="ECO:0000313" key="4">
    <source>
        <dbReference type="EMBL" id="SSD59005.1"/>
    </source>
</evidence>
<dbReference type="GO" id="GO:0008033">
    <property type="term" value="P:tRNA processing"/>
    <property type="evidence" value="ECO:0007669"/>
    <property type="project" value="UniProtKB-KW"/>
</dbReference>
<dbReference type="EMBL" id="UFAJ01000076">
    <property type="protein sequence ID" value="SSD59005.1"/>
    <property type="molecule type" value="Genomic_DNA"/>
</dbReference>
<dbReference type="VEuPathDB" id="FungiDB:SCODWIG_00766"/>
<feature type="domain" description="CMP/dCMP-type deaminase" evidence="3">
    <location>
        <begin position="199"/>
        <end position="323"/>
    </location>
</feature>
<dbReference type="Gene3D" id="3.40.140.10">
    <property type="entry name" value="Cytidine Deaminase, domain 2"/>
    <property type="match status" value="1"/>
</dbReference>
<dbReference type="PANTHER" id="PTHR11079:SF156">
    <property type="entry name" value="INACTIVE TRNA-SPECIFIC ADENOSINE DEAMINASE-LIKE PROTEIN 3-RELATED"/>
    <property type="match status" value="1"/>
</dbReference>
<dbReference type="Proteomes" id="UP000262825">
    <property type="component" value="Unassembled WGS sequence"/>
</dbReference>
<evidence type="ECO:0000259" key="3">
    <source>
        <dbReference type="PROSITE" id="PS51747"/>
    </source>
</evidence>
<keyword evidence="5" id="KW-1185">Reference proteome</keyword>
<dbReference type="GO" id="GO:0052717">
    <property type="term" value="F:tRNA-specific adenosine-34 deaminase activity"/>
    <property type="evidence" value="ECO:0007669"/>
    <property type="project" value="TreeGrafter"/>
</dbReference>
<gene>
    <name evidence="4" type="ORF">SCODWIG_00766</name>
</gene>
<dbReference type="InterPro" id="IPR016193">
    <property type="entry name" value="Cytidine_deaminase-like"/>
</dbReference>
<sequence length="343" mass="39764">MVKKINNPVKIDYVNCIVEDTLKQIKPSLLTTFSDSNSNDNCNNGLDENQKPLNFIKCLLIQIKSTDTPKFLKFIKEYCSADILSRMPHIKRIKKINKQDLLLLLCSLDFLPNILEFEEFLSKKNLHLAYNKPRNDCNSTLEYIDIPEIYPPSKDICSCWSEIYWPMTWRGNPNDQILNDMEYNMTEIKNNLQLICEKSNMKFKEEEEAKVSSKALPVVTLFVNKKTGEAILSTDERHKSRPIDHSIMCGIRDVCAQLSEDGYLCLDYEVYTTHEPCSMCCMALIHSRISRLFYLKDMPKTGCLKNNYHMHSIKPLNSSYHVFQWVNEKIPLAVPNIDPDVCV</sequence>
<evidence type="ECO:0000256" key="1">
    <source>
        <dbReference type="ARBA" id="ARBA00022694"/>
    </source>
</evidence>
<reference evidence="5" key="1">
    <citation type="submission" date="2018-06" db="EMBL/GenBank/DDBJ databases">
        <authorList>
            <person name="Guldener U."/>
        </authorList>
    </citation>
    <scope>NUCLEOTIDE SEQUENCE [LARGE SCALE GENOMIC DNA]</scope>
    <source>
        <strain evidence="5">UTAD17</strain>
    </source>
</reference>
<comment type="similarity">
    <text evidence="2">Belongs to the cytidine and deoxycytidylate deaminase family. ADAT3 subfamily.</text>
</comment>
<dbReference type="InterPro" id="IPR002125">
    <property type="entry name" value="CMP_dCMP_dom"/>
</dbReference>
<dbReference type="CDD" id="cd01285">
    <property type="entry name" value="nucleoside_deaminase"/>
    <property type="match status" value="1"/>
</dbReference>
<evidence type="ECO:0000256" key="2">
    <source>
        <dbReference type="ARBA" id="ARBA00038160"/>
    </source>
</evidence>
<dbReference type="GO" id="GO:0005737">
    <property type="term" value="C:cytoplasm"/>
    <property type="evidence" value="ECO:0007669"/>
    <property type="project" value="TreeGrafter"/>
</dbReference>
<dbReference type="GO" id="GO:0005634">
    <property type="term" value="C:nucleus"/>
    <property type="evidence" value="ECO:0007669"/>
    <property type="project" value="TreeGrafter"/>
</dbReference>
<name>A0A376B2U9_9ASCO</name>
<protein>
    <submittedName>
        <fullName evidence="4">Related to tRNA-specific adenosine deaminase subunit TAD3</fullName>
    </submittedName>
</protein>
<dbReference type="SUPFAM" id="SSF53927">
    <property type="entry name" value="Cytidine deaminase-like"/>
    <property type="match status" value="1"/>
</dbReference>
<dbReference type="PANTHER" id="PTHR11079">
    <property type="entry name" value="CYTOSINE DEAMINASE FAMILY MEMBER"/>
    <property type="match status" value="1"/>
</dbReference>
<dbReference type="Pfam" id="PF00383">
    <property type="entry name" value="dCMP_cyt_deam_1"/>
    <property type="match status" value="1"/>
</dbReference>
<proteinExistence type="inferred from homology"/>
<dbReference type="PROSITE" id="PS51747">
    <property type="entry name" value="CYT_DCMP_DEAMINASES_2"/>
    <property type="match status" value="1"/>
</dbReference>